<gene>
    <name evidence="14" type="ORF">CALMAC_LOCUS19290</name>
</gene>
<evidence type="ECO:0008006" key="16">
    <source>
        <dbReference type="Google" id="ProtNLM"/>
    </source>
</evidence>
<dbReference type="EMBL" id="CAACVG010013590">
    <property type="protein sequence ID" value="VEN62053.1"/>
    <property type="molecule type" value="Genomic_DNA"/>
</dbReference>
<comment type="similarity">
    <text evidence="2 12">Belongs to the amiloride-sensitive sodium channel (TC 1.A.6) family.</text>
</comment>
<feature type="transmembrane region" description="Helical" evidence="13">
    <location>
        <begin position="297"/>
        <end position="330"/>
    </location>
</feature>
<name>A0A653DRA4_CALMS</name>
<dbReference type="Proteomes" id="UP000410492">
    <property type="component" value="Unassembled WGS sequence"/>
</dbReference>
<dbReference type="Gene3D" id="2.60.470.10">
    <property type="entry name" value="Acid-sensing ion channels like domains"/>
    <property type="match status" value="1"/>
</dbReference>
<keyword evidence="3 12" id="KW-0813">Transport</keyword>
<evidence type="ECO:0000256" key="7">
    <source>
        <dbReference type="ARBA" id="ARBA00023053"/>
    </source>
</evidence>
<dbReference type="OrthoDB" id="6782059at2759"/>
<evidence type="ECO:0000256" key="8">
    <source>
        <dbReference type="ARBA" id="ARBA00023065"/>
    </source>
</evidence>
<keyword evidence="6 13" id="KW-1133">Transmembrane helix</keyword>
<keyword evidence="10 12" id="KW-0739">Sodium transport</keyword>
<keyword evidence="8 12" id="KW-0406">Ion transport</keyword>
<evidence type="ECO:0000256" key="11">
    <source>
        <dbReference type="ARBA" id="ARBA00023303"/>
    </source>
</evidence>
<evidence type="ECO:0000256" key="1">
    <source>
        <dbReference type="ARBA" id="ARBA00004141"/>
    </source>
</evidence>
<evidence type="ECO:0000256" key="6">
    <source>
        <dbReference type="ARBA" id="ARBA00022989"/>
    </source>
</evidence>
<keyword evidence="5 12" id="KW-0812">Transmembrane</keyword>
<comment type="subcellular location">
    <subcellularLocation>
        <location evidence="1">Membrane</location>
        <topology evidence="1">Multi-pass membrane protein</topology>
    </subcellularLocation>
</comment>
<evidence type="ECO:0000256" key="9">
    <source>
        <dbReference type="ARBA" id="ARBA00023136"/>
    </source>
</evidence>
<dbReference type="PANTHER" id="PTHR11690:SF253">
    <property type="entry name" value="PICKPOCKET 18-RELATED"/>
    <property type="match status" value="1"/>
</dbReference>
<protein>
    <recommendedName>
        <fullName evidence="16">Sodium channel protein Nach</fullName>
    </recommendedName>
</protein>
<keyword evidence="4 12" id="KW-0894">Sodium channel</keyword>
<reference evidence="14 15" key="1">
    <citation type="submission" date="2019-01" db="EMBL/GenBank/DDBJ databases">
        <authorList>
            <person name="Sayadi A."/>
        </authorList>
    </citation>
    <scope>NUCLEOTIDE SEQUENCE [LARGE SCALE GENOMIC DNA]</scope>
</reference>
<keyword evidence="7" id="KW-0915">Sodium</keyword>
<evidence type="ECO:0000313" key="15">
    <source>
        <dbReference type="Proteomes" id="UP000410492"/>
    </source>
</evidence>
<keyword evidence="15" id="KW-1185">Reference proteome</keyword>
<dbReference type="PANTHER" id="PTHR11690">
    <property type="entry name" value="AMILORIDE-SENSITIVE SODIUM CHANNEL-RELATED"/>
    <property type="match status" value="1"/>
</dbReference>
<evidence type="ECO:0000313" key="14">
    <source>
        <dbReference type="EMBL" id="VEN62053.1"/>
    </source>
</evidence>
<evidence type="ECO:0000256" key="10">
    <source>
        <dbReference type="ARBA" id="ARBA00023201"/>
    </source>
</evidence>
<evidence type="ECO:0000256" key="13">
    <source>
        <dbReference type="SAM" id="Phobius"/>
    </source>
</evidence>
<evidence type="ECO:0000256" key="2">
    <source>
        <dbReference type="ARBA" id="ARBA00007193"/>
    </source>
</evidence>
<sequence>GGSFDTQKVLKELTTPCHETLTDCFLHGAFWNCSDLFVTELTMEGFCCVFNYIAQRKTAEFPRVLKENNNEAVKIENGGLIFKIMFNLTDMTYTTMSTLGSKILISLSTDYPDKASGGLSEEIVNIGVESFIRFDAVTTTTTLEVKNYPIEKRKCIFRDEVQTIFGNYSFSDCIMDCKIKSVIALCQCVPFNYFSVFPRSELYDQCTLTDLVCLNSHINKWVRLYPIDYQGDGLDLEKQMSLRCPICTAACSDTLYYIDASSVQLHEPGVENVNFSIVNIELNKNAGMSNIHDASFYWYDMIGIFGGICSLTMGLSFISVVEALFLFIYVVCKGIS</sequence>
<organism evidence="14 15">
    <name type="scientific">Callosobruchus maculatus</name>
    <name type="common">Southern cowpea weevil</name>
    <name type="synonym">Pulse bruchid</name>
    <dbReference type="NCBI Taxonomy" id="64391"/>
    <lineage>
        <taxon>Eukaryota</taxon>
        <taxon>Metazoa</taxon>
        <taxon>Ecdysozoa</taxon>
        <taxon>Arthropoda</taxon>
        <taxon>Hexapoda</taxon>
        <taxon>Insecta</taxon>
        <taxon>Pterygota</taxon>
        <taxon>Neoptera</taxon>
        <taxon>Endopterygota</taxon>
        <taxon>Coleoptera</taxon>
        <taxon>Polyphaga</taxon>
        <taxon>Cucujiformia</taxon>
        <taxon>Chrysomeloidea</taxon>
        <taxon>Chrysomelidae</taxon>
        <taxon>Bruchinae</taxon>
        <taxon>Bruchini</taxon>
        <taxon>Callosobruchus</taxon>
    </lineage>
</organism>
<accession>A0A653DRA4</accession>
<dbReference type="Pfam" id="PF00858">
    <property type="entry name" value="ASC"/>
    <property type="match status" value="1"/>
</dbReference>
<evidence type="ECO:0000256" key="3">
    <source>
        <dbReference type="ARBA" id="ARBA00022448"/>
    </source>
</evidence>
<keyword evidence="11 12" id="KW-0407">Ion channel</keyword>
<dbReference type="AlphaFoldDB" id="A0A653DRA4"/>
<feature type="non-terminal residue" evidence="14">
    <location>
        <position position="1"/>
    </location>
</feature>
<evidence type="ECO:0000256" key="5">
    <source>
        <dbReference type="ARBA" id="ARBA00022692"/>
    </source>
</evidence>
<dbReference type="GO" id="GO:0005886">
    <property type="term" value="C:plasma membrane"/>
    <property type="evidence" value="ECO:0007669"/>
    <property type="project" value="TreeGrafter"/>
</dbReference>
<proteinExistence type="inferred from homology"/>
<evidence type="ECO:0000256" key="12">
    <source>
        <dbReference type="RuleBase" id="RU000679"/>
    </source>
</evidence>
<evidence type="ECO:0000256" key="4">
    <source>
        <dbReference type="ARBA" id="ARBA00022461"/>
    </source>
</evidence>
<dbReference type="GO" id="GO:0015280">
    <property type="term" value="F:ligand-gated sodium channel activity"/>
    <property type="evidence" value="ECO:0007669"/>
    <property type="project" value="TreeGrafter"/>
</dbReference>
<dbReference type="InterPro" id="IPR001873">
    <property type="entry name" value="ENaC"/>
</dbReference>
<keyword evidence="9 13" id="KW-0472">Membrane</keyword>